<dbReference type="KEGG" id="acht:bsdcttw_01660"/>
<dbReference type="RefSeq" id="WP_185257587.1">
    <property type="nucleotide sequence ID" value="NZ_AP023368.1"/>
</dbReference>
<evidence type="ECO:0000256" key="1">
    <source>
        <dbReference type="SAM" id="Phobius"/>
    </source>
</evidence>
<keyword evidence="1" id="KW-0812">Transmembrane</keyword>
<feature type="transmembrane region" description="Helical" evidence="1">
    <location>
        <begin position="521"/>
        <end position="540"/>
    </location>
</feature>
<proteinExistence type="predicted"/>
<feature type="transmembrane region" description="Helical" evidence="1">
    <location>
        <begin position="382"/>
        <end position="402"/>
    </location>
</feature>
<name>A0A7I8DJH4_9FIRM</name>
<keyword evidence="1" id="KW-1133">Transmembrane helix</keyword>
<feature type="transmembrane region" description="Helical" evidence="1">
    <location>
        <begin position="439"/>
        <end position="463"/>
    </location>
</feature>
<dbReference type="Proteomes" id="UP000515703">
    <property type="component" value="Chromosome"/>
</dbReference>
<accession>A0A7I8DJH4</accession>
<feature type="transmembrane region" description="Helical" evidence="1">
    <location>
        <begin position="346"/>
        <end position="370"/>
    </location>
</feature>
<reference evidence="2 3" key="1">
    <citation type="submission" date="2020-08" db="EMBL/GenBank/DDBJ databases">
        <title>Draft genome sequencing of an Anaerocolumna strain isolated from anoxic soil subjected to BSD treatment.</title>
        <authorList>
            <person name="Uek A."/>
            <person name="Tonouchi A."/>
        </authorList>
    </citation>
    <scope>NUCLEOTIDE SEQUENCE [LARGE SCALE GENOMIC DNA]</scope>
    <source>
        <strain evidence="2 3">CTTW</strain>
    </source>
</reference>
<organism evidence="2 3">
    <name type="scientific">Anaerocolumna chitinilytica</name>
    <dbReference type="NCBI Taxonomy" id="1727145"/>
    <lineage>
        <taxon>Bacteria</taxon>
        <taxon>Bacillati</taxon>
        <taxon>Bacillota</taxon>
        <taxon>Clostridia</taxon>
        <taxon>Lachnospirales</taxon>
        <taxon>Lachnospiraceae</taxon>
        <taxon>Anaerocolumna</taxon>
    </lineage>
</organism>
<evidence type="ECO:0000313" key="2">
    <source>
        <dbReference type="EMBL" id="BCJ97125.1"/>
    </source>
</evidence>
<keyword evidence="1" id="KW-0472">Membrane</keyword>
<keyword evidence="3" id="KW-1185">Reference proteome</keyword>
<evidence type="ECO:0008006" key="4">
    <source>
        <dbReference type="Google" id="ProtNLM"/>
    </source>
</evidence>
<reference evidence="2 3" key="2">
    <citation type="submission" date="2020-08" db="EMBL/GenBank/DDBJ databases">
        <authorList>
            <person name="Ueki A."/>
            <person name="Tonouchi A."/>
        </authorList>
    </citation>
    <scope>NUCLEOTIDE SEQUENCE [LARGE SCALE GENOMIC DNA]</scope>
    <source>
        <strain evidence="2 3">CTTW</strain>
    </source>
</reference>
<evidence type="ECO:0000313" key="3">
    <source>
        <dbReference type="Proteomes" id="UP000515703"/>
    </source>
</evidence>
<feature type="transmembrane region" description="Helical" evidence="1">
    <location>
        <begin position="478"/>
        <end position="501"/>
    </location>
</feature>
<dbReference type="AlphaFoldDB" id="A0A7I8DJH4"/>
<protein>
    <recommendedName>
        <fullName evidence="4">Cytochrome C biogenesis protein transmembrane domain-containing protein</fullName>
    </recommendedName>
</protein>
<feature type="transmembrane region" description="Helical" evidence="1">
    <location>
        <begin position="310"/>
        <end position="334"/>
    </location>
</feature>
<sequence>MKKSSERRNRVNLLGIGVGILLLCLASVLLAGSGVYGKNKNQEKNQEKQQEAVEVYYIHNNPCESCREFLHFKQDLNTKISGEIPASAYKTIELNILLESSKSTYEQLMKKLEIPVKDRTTPMVVVGKQYLTGKENLEENTKNLLLEELGVESAGDKEWKFQAEAEQKSETGQLPGVSLKDSDSYLLYFSTTACESCESAGKLIDGLPKNLTLLMDGKEIDSRLVVEERNITKDGNLSLYQQVLKEWNIPEKDRVVPLIVFQGGYLSGKEAILAGLEKALAGGKALDFNRKVTVTNEQAEGLTLKDIPKILGAGLAGGLNPCSFSMLLLLLSLIAARSENTLKLGIIYLFSKFTAYFIIAIGFYAVFSLLESSVFASVQEVIRLLLIGAAILFAVLNFHDFLKARNSQYGKMLLKLPKKLQAADRNLMQSFLQDNKKPLWISVFLLGFLISAGEFLCTGQVYLATLLTMNYVDAGKSVFSYVLILVYILMMMLPSLIIVLLVNRGKRLHVVSDYIVNHTGLIKLINVLLFVSLGIILLLFKA</sequence>
<gene>
    <name evidence="2" type="ORF">bsdcttw_01660</name>
</gene>
<dbReference type="EMBL" id="AP023368">
    <property type="protein sequence ID" value="BCJ97125.1"/>
    <property type="molecule type" value="Genomic_DNA"/>
</dbReference>